<dbReference type="CDD" id="cd22212">
    <property type="entry name" value="NDFIP-like"/>
    <property type="match status" value="1"/>
</dbReference>
<feature type="transmembrane region" description="Helical" evidence="5">
    <location>
        <begin position="114"/>
        <end position="133"/>
    </location>
</feature>
<evidence type="ECO:0000256" key="5">
    <source>
        <dbReference type="SAM" id="Phobius"/>
    </source>
</evidence>
<dbReference type="EMBL" id="JARBDR010000923">
    <property type="protein sequence ID" value="KAJ8297943.1"/>
    <property type="molecule type" value="Genomic_DNA"/>
</dbReference>
<evidence type="ECO:0000256" key="1">
    <source>
        <dbReference type="ARBA" id="ARBA00004141"/>
    </source>
</evidence>
<sequence>MRRNSICHRQMDRSNIRYEVLSGEDENTPAEPVNLTMVVPPPAYSETTQETTVENSPHKDDSYTAKLPSYVDATTLPSYEEAERAKQREADNMCDTQQEMSHDRFTGMTIGTDGMFLVTFVLSFFFNWIGFLLSLCLTNTVAGRCGALSGLGLSIVKWVAIVKHNNWATGFAEEDSWIWWLLMLCGFMIFIRGAIHYAKIKYEWNKLTAPLRNHYYFSP</sequence>
<organism evidence="6 7">
    <name type="scientific">Tegillarca granosa</name>
    <name type="common">Malaysian cockle</name>
    <name type="synonym">Anadara granosa</name>
    <dbReference type="NCBI Taxonomy" id="220873"/>
    <lineage>
        <taxon>Eukaryota</taxon>
        <taxon>Metazoa</taxon>
        <taxon>Spiralia</taxon>
        <taxon>Lophotrochozoa</taxon>
        <taxon>Mollusca</taxon>
        <taxon>Bivalvia</taxon>
        <taxon>Autobranchia</taxon>
        <taxon>Pteriomorphia</taxon>
        <taxon>Arcoida</taxon>
        <taxon>Arcoidea</taxon>
        <taxon>Arcidae</taxon>
        <taxon>Tegillarca</taxon>
    </lineage>
</organism>
<reference evidence="6 7" key="1">
    <citation type="submission" date="2022-12" db="EMBL/GenBank/DDBJ databases">
        <title>Chromosome-level genome of Tegillarca granosa.</title>
        <authorList>
            <person name="Kim J."/>
        </authorList>
    </citation>
    <scope>NUCLEOTIDE SEQUENCE [LARGE SCALE GENOMIC DNA]</scope>
    <source>
        <strain evidence="6">Teg-2019</strain>
        <tissue evidence="6">Adductor muscle</tissue>
    </source>
</reference>
<evidence type="ECO:0000256" key="3">
    <source>
        <dbReference type="ARBA" id="ARBA00022989"/>
    </source>
</evidence>
<evidence type="ECO:0000256" key="4">
    <source>
        <dbReference type="ARBA" id="ARBA00023136"/>
    </source>
</evidence>
<keyword evidence="2 5" id="KW-0812">Transmembrane</keyword>
<evidence type="ECO:0000313" key="7">
    <source>
        <dbReference type="Proteomes" id="UP001217089"/>
    </source>
</evidence>
<dbReference type="PANTHER" id="PTHR13396:SF5">
    <property type="entry name" value="NEDD4 FAMILY INTERACTING PROTEIN"/>
    <property type="match status" value="1"/>
</dbReference>
<keyword evidence="4 5" id="KW-0472">Membrane</keyword>
<evidence type="ECO:0000313" key="6">
    <source>
        <dbReference type="EMBL" id="KAJ8297943.1"/>
    </source>
</evidence>
<dbReference type="Pfam" id="PF10176">
    <property type="entry name" value="NEDD4_Bsd2"/>
    <property type="match status" value="2"/>
</dbReference>
<feature type="transmembrane region" description="Helical" evidence="5">
    <location>
        <begin position="177"/>
        <end position="195"/>
    </location>
</feature>
<dbReference type="Proteomes" id="UP001217089">
    <property type="component" value="Unassembled WGS sequence"/>
</dbReference>
<proteinExistence type="predicted"/>
<evidence type="ECO:0000256" key="2">
    <source>
        <dbReference type="ARBA" id="ARBA00022692"/>
    </source>
</evidence>
<comment type="caution">
    <text evidence="6">The sequence shown here is derived from an EMBL/GenBank/DDBJ whole genome shotgun (WGS) entry which is preliminary data.</text>
</comment>
<name>A0ABQ9E3R5_TEGGR</name>
<protein>
    <submittedName>
        <fullName evidence="6">Uncharacterized protein</fullName>
    </submittedName>
</protein>
<comment type="subcellular location">
    <subcellularLocation>
        <location evidence="1">Membrane</location>
        <topology evidence="1">Multi-pass membrane protein</topology>
    </subcellularLocation>
</comment>
<accession>A0ABQ9E3R5</accession>
<keyword evidence="3 5" id="KW-1133">Transmembrane helix</keyword>
<gene>
    <name evidence="6" type="ORF">KUTeg_024474</name>
</gene>
<keyword evidence="7" id="KW-1185">Reference proteome</keyword>
<dbReference type="InterPro" id="IPR019325">
    <property type="entry name" value="NEDD4/Bsd2"/>
</dbReference>
<dbReference type="PANTHER" id="PTHR13396">
    <property type="entry name" value="NEDD4 FAMILY INTERACTING PROTEIN 1/2"/>
    <property type="match status" value="1"/>
</dbReference>